<keyword evidence="2" id="KW-0677">Repeat</keyword>
<organism evidence="9 10">
    <name type="scientific">Astathelohania contejeani</name>
    <dbReference type="NCBI Taxonomy" id="164912"/>
    <lineage>
        <taxon>Eukaryota</taxon>
        <taxon>Fungi</taxon>
        <taxon>Fungi incertae sedis</taxon>
        <taxon>Microsporidia</taxon>
        <taxon>Astathelohaniidae</taxon>
        <taxon>Astathelohania</taxon>
    </lineage>
</organism>
<protein>
    <recommendedName>
        <fullName evidence="5">Calcineurin subunit B</fullName>
    </recommendedName>
    <alternativeName>
        <fullName evidence="6">Calcineurin regulatory subunit</fullName>
    </alternativeName>
    <alternativeName>
        <fullName evidence="7">Protein phosphatase 2B regulatory subunit</fullName>
    </alternativeName>
</protein>
<evidence type="ECO:0000313" key="10">
    <source>
        <dbReference type="Proteomes" id="UP001516464"/>
    </source>
</evidence>
<gene>
    <name evidence="9" type="primary">CNB1_0</name>
    <name evidence="9" type="ORF">TCON_1429</name>
</gene>
<accession>A0ABQ7HYU8</accession>
<dbReference type="InterPro" id="IPR011992">
    <property type="entry name" value="EF-hand-dom_pair"/>
</dbReference>
<keyword evidence="10" id="KW-1185">Reference proteome</keyword>
<dbReference type="PANTHER" id="PTHR45942">
    <property type="entry name" value="PROTEIN PHOSPATASE 3 REGULATORY SUBUNIT B ALPHA ISOFORM TYPE 1"/>
    <property type="match status" value="1"/>
</dbReference>
<dbReference type="EMBL" id="SBIQ01000095">
    <property type="protein sequence ID" value="KAF7683362.1"/>
    <property type="molecule type" value="Genomic_DNA"/>
</dbReference>
<dbReference type="SUPFAM" id="SSF47473">
    <property type="entry name" value="EF-hand"/>
    <property type="match status" value="1"/>
</dbReference>
<comment type="caution">
    <text evidence="9">The sequence shown here is derived from an EMBL/GenBank/DDBJ whole genome shotgun (WGS) entry which is preliminary data.</text>
</comment>
<evidence type="ECO:0000256" key="1">
    <source>
        <dbReference type="ARBA" id="ARBA00022723"/>
    </source>
</evidence>
<dbReference type="Gene3D" id="1.10.238.10">
    <property type="entry name" value="EF-hand"/>
    <property type="match status" value="1"/>
</dbReference>
<sequence length="199" mass="23505">MGFLMSRSLCDDEVEELAATTSFTPKEILMLYERFRVLDKGQVGFITFGELMMLPEFHSNPFGGLLLATIEARNDYENMTFPYFLEIIEIFSNKSDRKERERFIFNALDLNGDGRICRTVLFRLFEMLVGDIDTELILYEIEKVMSQYDMGNKGYLTLKDFSKLYNSDEDIDKMMIIDLDEHMKESRFDYRLCDLFRIL</sequence>
<evidence type="ECO:0000259" key="8">
    <source>
        <dbReference type="PROSITE" id="PS50222"/>
    </source>
</evidence>
<proteinExistence type="inferred from homology"/>
<evidence type="ECO:0000256" key="3">
    <source>
        <dbReference type="ARBA" id="ARBA00023774"/>
    </source>
</evidence>
<evidence type="ECO:0000313" key="9">
    <source>
        <dbReference type="EMBL" id="KAF7683362.1"/>
    </source>
</evidence>
<dbReference type="Proteomes" id="UP001516464">
    <property type="component" value="Unassembled WGS sequence"/>
</dbReference>
<reference evidence="9 10" key="1">
    <citation type="submission" date="2019-01" db="EMBL/GenBank/DDBJ databases">
        <title>Genomes sequencing and comparative genomics of infectious freshwater microsporidia, Cucumispora dikerogammari and Thelohania contejeani.</title>
        <authorList>
            <person name="Cormier A."/>
            <person name="Giraud I."/>
            <person name="Wattier R."/>
            <person name="Teixeira M."/>
            <person name="Grandjean F."/>
            <person name="Rigaud T."/>
            <person name="Cordaux R."/>
        </authorList>
    </citation>
    <scope>NUCLEOTIDE SEQUENCE [LARGE SCALE GENOMIC DNA]</scope>
    <source>
        <strain evidence="9">T1</strain>
        <tissue evidence="9">Spores</tissue>
    </source>
</reference>
<feature type="domain" description="EF-hand" evidence="8">
    <location>
        <begin position="96"/>
        <end position="131"/>
    </location>
</feature>
<name>A0ABQ7HYU8_9MICR</name>
<evidence type="ECO:0000256" key="6">
    <source>
        <dbReference type="ARBA" id="ARBA00031295"/>
    </source>
</evidence>
<comment type="subunit">
    <text evidence="4">Composed of a catalytic subunit (A) and a regulatory subunit (B).</text>
</comment>
<evidence type="ECO:0000256" key="5">
    <source>
        <dbReference type="ARBA" id="ARBA00023832"/>
    </source>
</evidence>
<dbReference type="Pfam" id="PF13499">
    <property type="entry name" value="EF-hand_7"/>
    <property type="match status" value="1"/>
</dbReference>
<dbReference type="PROSITE" id="PS50222">
    <property type="entry name" value="EF_HAND_2"/>
    <property type="match status" value="2"/>
</dbReference>
<comment type="similarity">
    <text evidence="3">Belongs to the calcineurin regulatory subunit family.</text>
</comment>
<feature type="domain" description="EF-hand" evidence="8">
    <location>
        <begin position="26"/>
        <end position="61"/>
    </location>
</feature>
<keyword evidence="1" id="KW-0479">Metal-binding</keyword>
<evidence type="ECO:0000256" key="4">
    <source>
        <dbReference type="ARBA" id="ARBA00023792"/>
    </source>
</evidence>
<dbReference type="InterPro" id="IPR002048">
    <property type="entry name" value="EF_hand_dom"/>
</dbReference>
<evidence type="ECO:0000256" key="2">
    <source>
        <dbReference type="ARBA" id="ARBA00022737"/>
    </source>
</evidence>
<evidence type="ECO:0000256" key="7">
    <source>
        <dbReference type="ARBA" id="ARBA00032848"/>
    </source>
</evidence>